<accession>A0A061D6X2</accession>
<evidence type="ECO:0000313" key="3">
    <source>
        <dbReference type="Proteomes" id="UP000033188"/>
    </source>
</evidence>
<dbReference type="Gene3D" id="1.10.287.110">
    <property type="entry name" value="DnaJ domain"/>
    <property type="match status" value="1"/>
</dbReference>
<dbReference type="InterPro" id="IPR001623">
    <property type="entry name" value="DnaJ_domain"/>
</dbReference>
<evidence type="ECO:0000256" key="1">
    <source>
        <dbReference type="SAM" id="MobiDB-lite"/>
    </source>
</evidence>
<dbReference type="CDD" id="cd06257">
    <property type="entry name" value="DnaJ"/>
    <property type="match status" value="1"/>
</dbReference>
<proteinExistence type="predicted"/>
<dbReference type="InterPro" id="IPR036869">
    <property type="entry name" value="J_dom_sf"/>
</dbReference>
<reference evidence="3" key="1">
    <citation type="submission" date="2014-06" db="EMBL/GenBank/DDBJ databases">
        <authorList>
            <person name="Aslett M."/>
            <person name="De Silva N."/>
        </authorList>
    </citation>
    <scope>NUCLEOTIDE SEQUENCE [LARGE SCALE GENOMIC DNA]</scope>
    <source>
        <strain evidence="3">Bond</strain>
    </source>
</reference>
<dbReference type="EMBL" id="LK391708">
    <property type="protein sequence ID" value="CDR95747.1"/>
    <property type="molecule type" value="Genomic_DNA"/>
</dbReference>
<evidence type="ECO:0008006" key="4">
    <source>
        <dbReference type="Google" id="ProtNLM"/>
    </source>
</evidence>
<dbReference type="SUPFAM" id="SSF46565">
    <property type="entry name" value="Chaperone J-domain"/>
    <property type="match status" value="1"/>
</dbReference>
<protein>
    <recommendedName>
        <fullName evidence="4">DnaJ domain containing protein</fullName>
    </recommendedName>
</protein>
<dbReference type="OrthoDB" id="1717591at2759"/>
<dbReference type="GeneID" id="24564288"/>
<dbReference type="STRING" id="5866.A0A061D6X2"/>
<keyword evidence="3" id="KW-1185">Reference proteome</keyword>
<feature type="region of interest" description="Disordered" evidence="1">
    <location>
        <begin position="389"/>
        <end position="411"/>
    </location>
</feature>
<organism evidence="2 3">
    <name type="scientific">Babesia bigemina</name>
    <dbReference type="NCBI Taxonomy" id="5866"/>
    <lineage>
        <taxon>Eukaryota</taxon>
        <taxon>Sar</taxon>
        <taxon>Alveolata</taxon>
        <taxon>Apicomplexa</taxon>
        <taxon>Aconoidasida</taxon>
        <taxon>Piroplasmida</taxon>
        <taxon>Babesiidae</taxon>
        <taxon>Babesia</taxon>
    </lineage>
</organism>
<dbReference type="Proteomes" id="UP000033188">
    <property type="component" value="Chromosome 2"/>
</dbReference>
<evidence type="ECO:0000313" key="2">
    <source>
        <dbReference type="EMBL" id="CDR95747.1"/>
    </source>
</evidence>
<dbReference type="VEuPathDB" id="PiroplasmaDB:BBBOND_0209010"/>
<name>A0A061D6X2_BABBI</name>
<feature type="compositionally biased region" description="Basic and acidic residues" evidence="1">
    <location>
        <begin position="214"/>
        <end position="224"/>
    </location>
</feature>
<dbReference type="AlphaFoldDB" id="A0A061D6X2"/>
<dbReference type="KEGG" id="bbig:BBBOND_0209010"/>
<gene>
    <name evidence="2" type="ORF">BBBOND_0209010</name>
</gene>
<dbReference type="RefSeq" id="XP_012767933.1">
    <property type="nucleotide sequence ID" value="XM_012912479.1"/>
</dbReference>
<feature type="region of interest" description="Disordered" evidence="1">
    <location>
        <begin position="207"/>
        <end position="235"/>
    </location>
</feature>
<feature type="region of interest" description="Disordered" evidence="1">
    <location>
        <begin position="160"/>
        <end position="181"/>
    </location>
</feature>
<sequence>MEDYFAEFSDARRSKDPLCYVGNAAAWRNADAESKSPCSRCEPEWTAVKQADLSSVYGHLGQNDSTPYVEERGSEVHEHANVFAAQDASSDSLNELLRNLGIAATLTAGRAGTKDDHCSDATSIPVKRVQSVNLEGSVDFFREWGDDATRFRDVDPFKSVDASERERSAASSDCSGMTTDLVGDPNQKGAYCATEWDNGWSVDTVEVASGQSKPARDSNQDECHQGASVRAGNQPQDLFGDVWLSSIGNNGPNTHEINASSNGPCGAGGSVLYTPGEFQHDYDRKMHANAPRRPGSDDKQLLFSESLDEIDRIMSQPSTDRSKNRAKQELWDTWFDELTPLSRDGGVTVPEEPGDDVVSPDGGVDEFDSLMDESFPAWASVREAHKSDANTVAGDGGIDAGTGPMSSEHTDREELLIRREVDEWAYTGTGELKDIRTLLFTLKQVLWSGITWKAMDVTSCVSDKAAIKRHYRQALLACHPDKHTKSDWRTALRAQLITQALQDAWATLD</sequence>